<dbReference type="AlphaFoldDB" id="A0A834IVE4"/>
<evidence type="ECO:0000313" key="10">
    <source>
        <dbReference type="EMBL" id="KAF7284618.1"/>
    </source>
</evidence>
<evidence type="ECO:0008006" key="12">
    <source>
        <dbReference type="Google" id="ProtNLM"/>
    </source>
</evidence>
<dbReference type="PANTHER" id="PTHR16288">
    <property type="entry name" value="WD40 REPEAT PROTEIN 4"/>
    <property type="match status" value="1"/>
</dbReference>
<name>A0A834IVE4_RHYFE</name>
<dbReference type="Proteomes" id="UP000625711">
    <property type="component" value="Unassembled WGS sequence"/>
</dbReference>
<comment type="function">
    <text evidence="8">Required for the formation of N(7)-methylguanine at position 46 (m7G46) in tRNA. In the complex, it is required to stabilize and induce conformational changes of the catalytic subunit.</text>
</comment>
<evidence type="ECO:0000256" key="4">
    <source>
        <dbReference type="ARBA" id="ARBA00022737"/>
    </source>
</evidence>
<dbReference type="SUPFAM" id="SSF50978">
    <property type="entry name" value="WD40 repeat-like"/>
    <property type="match status" value="1"/>
</dbReference>
<evidence type="ECO:0000256" key="2">
    <source>
        <dbReference type="ARBA" id="ARBA00022574"/>
    </source>
</evidence>
<comment type="similarity">
    <text evidence="8">Belongs to the WD repeat TRM82 family.</text>
</comment>
<keyword evidence="5 8" id="KW-0539">Nucleus</keyword>
<dbReference type="GO" id="GO:0106004">
    <property type="term" value="P:tRNA (guanine-N7)-methylation"/>
    <property type="evidence" value="ECO:0007669"/>
    <property type="project" value="UniProtKB-UniRule"/>
</dbReference>
<evidence type="ECO:0000256" key="8">
    <source>
        <dbReference type="HAMAP-Rule" id="MF_03056"/>
    </source>
</evidence>
<dbReference type="UniPathway" id="UPA00989"/>
<reference evidence="10" key="1">
    <citation type="submission" date="2020-08" db="EMBL/GenBank/DDBJ databases">
        <title>Genome sequencing and assembly of the red palm weevil Rhynchophorus ferrugineus.</title>
        <authorList>
            <person name="Dias G.B."/>
            <person name="Bergman C.M."/>
            <person name="Manee M."/>
        </authorList>
    </citation>
    <scope>NUCLEOTIDE SEQUENCE</scope>
    <source>
        <strain evidence="10">AA-2017</strain>
        <tissue evidence="10">Whole larva</tissue>
    </source>
</reference>
<evidence type="ECO:0000256" key="9">
    <source>
        <dbReference type="PROSITE-ProRule" id="PRU00221"/>
    </source>
</evidence>
<comment type="subcellular location">
    <subcellularLocation>
        <location evidence="1 8">Nucleus</location>
    </subcellularLocation>
</comment>
<gene>
    <name evidence="10" type="ORF">GWI33_021810</name>
</gene>
<evidence type="ECO:0000313" key="11">
    <source>
        <dbReference type="Proteomes" id="UP000625711"/>
    </source>
</evidence>
<keyword evidence="3 8" id="KW-0819">tRNA processing</keyword>
<dbReference type="Pfam" id="PF00400">
    <property type="entry name" value="WD40"/>
    <property type="match status" value="2"/>
</dbReference>
<proteinExistence type="inferred from homology"/>
<dbReference type="GO" id="GO:0005829">
    <property type="term" value="C:cytosol"/>
    <property type="evidence" value="ECO:0007669"/>
    <property type="project" value="TreeGrafter"/>
</dbReference>
<dbReference type="PROSITE" id="PS50082">
    <property type="entry name" value="WD_REPEATS_2"/>
    <property type="match status" value="1"/>
</dbReference>
<dbReference type="SMART" id="SM00320">
    <property type="entry name" value="WD40"/>
    <property type="match status" value="3"/>
</dbReference>
<keyword evidence="2 8" id="KW-0853">WD repeat</keyword>
<dbReference type="GO" id="GO:0005634">
    <property type="term" value="C:nucleus"/>
    <property type="evidence" value="ECO:0007669"/>
    <property type="project" value="UniProtKB-SubCell"/>
</dbReference>
<dbReference type="InterPro" id="IPR036322">
    <property type="entry name" value="WD40_repeat_dom_sf"/>
</dbReference>
<dbReference type="PANTHER" id="PTHR16288:SF0">
    <property type="entry name" value="TRNA (GUANINE-N(7)-)-METHYLTRANSFERASE NON-CATALYTIC SUBUNIT WDR4"/>
    <property type="match status" value="1"/>
</dbReference>
<dbReference type="Gene3D" id="2.130.10.10">
    <property type="entry name" value="YVTN repeat-like/Quinoprotein amine dehydrogenase"/>
    <property type="match status" value="1"/>
</dbReference>
<comment type="pathway">
    <text evidence="8">tRNA modification; N(7)-methylguanine-tRNA biosynthesis.</text>
</comment>
<evidence type="ECO:0000256" key="7">
    <source>
        <dbReference type="ARBA" id="ARBA00093542"/>
    </source>
</evidence>
<comment type="caution">
    <text evidence="10">The sequence shown here is derived from an EMBL/GenBank/DDBJ whole genome shotgun (WGS) entry which is preliminary data.</text>
</comment>
<feature type="repeat" description="WD" evidence="9">
    <location>
        <begin position="169"/>
        <end position="209"/>
    </location>
</feature>
<dbReference type="InterPro" id="IPR028884">
    <property type="entry name" value="Trm82"/>
</dbReference>
<dbReference type="OrthoDB" id="371245at2759"/>
<evidence type="ECO:0000256" key="3">
    <source>
        <dbReference type="ARBA" id="ARBA00022694"/>
    </source>
</evidence>
<dbReference type="GO" id="GO:0043527">
    <property type="term" value="C:tRNA methyltransferase complex"/>
    <property type="evidence" value="ECO:0007669"/>
    <property type="project" value="TreeGrafter"/>
</dbReference>
<keyword evidence="4 8" id="KW-0677">Repeat</keyword>
<evidence type="ECO:0000256" key="6">
    <source>
        <dbReference type="ARBA" id="ARBA00093337"/>
    </source>
</evidence>
<keyword evidence="11" id="KW-1185">Reference proteome</keyword>
<comment type="function">
    <text evidence="6">Required for the Mettl1-dependent formation of N(7)-methylguanine at position 46 (m7G46) in tRNA. In the Mettl1-wuho methyltransferase complex, it is required to stabilize and induce conformational changes of the catalytic subunit. Required for binding of nanos mRNA and repression of translation by the mei-P26-bgcn-bam-sxl complex. May cooperate with mei-P26 and nanos to derepress the BMP signaling pathway. May cooperate with mei-P26 to suppress expression of a subset of microRNAs. May cooperate with mei-P26 to regulate bam expression levels in germline cells during gametogenesis. Required to promote mitosis to meiosis transition during gametogenesis. May regulate germline cell division in part by regulating ribosome biogenesis.</text>
</comment>
<dbReference type="EMBL" id="JAACXV010000073">
    <property type="protein sequence ID" value="KAF7284618.1"/>
    <property type="molecule type" value="Genomic_DNA"/>
</dbReference>
<comment type="subunit">
    <text evidence="7">Forms a heterodimer with the catalytic subunit Mettl1. Interacts with mei-P26 and weakly interacts with bgcn; required for the function or formation of the mei-P26-bgcn-bam-sxl complex. Interacts with nanos; may be involved in mei-P26-dependent derepression of the BMP signaling pathway. Interacts with Myc; the interaction may be mediated by mei-P26 and may be involved in the regulation of ribosome biogenesis.</text>
</comment>
<dbReference type="InterPro" id="IPR015943">
    <property type="entry name" value="WD40/YVTN_repeat-like_dom_sf"/>
</dbReference>
<accession>A0A834IVE4</accession>
<organism evidence="10 11">
    <name type="scientific">Rhynchophorus ferrugineus</name>
    <name type="common">Red palm weevil</name>
    <name type="synonym">Curculio ferrugineus</name>
    <dbReference type="NCBI Taxonomy" id="354439"/>
    <lineage>
        <taxon>Eukaryota</taxon>
        <taxon>Metazoa</taxon>
        <taxon>Ecdysozoa</taxon>
        <taxon>Arthropoda</taxon>
        <taxon>Hexapoda</taxon>
        <taxon>Insecta</taxon>
        <taxon>Pterygota</taxon>
        <taxon>Neoptera</taxon>
        <taxon>Endopterygota</taxon>
        <taxon>Coleoptera</taxon>
        <taxon>Polyphaga</taxon>
        <taxon>Cucujiformia</taxon>
        <taxon>Curculionidae</taxon>
        <taxon>Dryophthorinae</taxon>
        <taxon>Rhynchophorus</taxon>
    </lineage>
</organism>
<sequence>MVLMYSNNNSIIYAFRDKLILRNVKEELTEVKVPTIKISKETKGQIKENEITCIKSSNDGLYVAVTTETKQLLIYTENFELKKDILLQKTANKICFTQDNNVLVADRNGDVLSYSLEEDIEKPTLLLGHLSVILDMVMSPCGKFIITCDRDEKIRVSCYPNSYNIISFCLGHKEFVSKLHLLKNNILLSASGDGTVRMWNYLEGKELNRIDTSNFVNSNVLNSFISEMDAEKVEVSTLPINDLQVYENGSKIILAVTDDNFYYFLTDKLYVISTDVAIYHFVNNQFEMKKSGIAEENLSKHGDLFQHKNNIMLLYKRRYNNVHEYLDRKRQRLEQKENKL</sequence>
<dbReference type="InterPro" id="IPR001680">
    <property type="entry name" value="WD40_rpt"/>
</dbReference>
<evidence type="ECO:0000256" key="5">
    <source>
        <dbReference type="ARBA" id="ARBA00023242"/>
    </source>
</evidence>
<protein>
    <recommendedName>
        <fullName evidence="12">tRNA (guanine-N(7)-)-methyltransferase non-catalytic subunit wuho</fullName>
    </recommendedName>
</protein>
<evidence type="ECO:0000256" key="1">
    <source>
        <dbReference type="ARBA" id="ARBA00004123"/>
    </source>
</evidence>
<dbReference type="HAMAP" id="MF_03056">
    <property type="entry name" value="TRM82"/>
    <property type="match status" value="1"/>
</dbReference>